<comment type="caution">
    <text evidence="3">The sequence shown here is derived from an EMBL/GenBank/DDBJ whole genome shotgun (WGS) entry which is preliminary data.</text>
</comment>
<feature type="region of interest" description="Disordered" evidence="1">
    <location>
        <begin position="1"/>
        <end position="20"/>
    </location>
</feature>
<proteinExistence type="predicted"/>
<evidence type="ECO:0000313" key="3">
    <source>
        <dbReference type="EMBL" id="PIR06723.1"/>
    </source>
</evidence>
<feature type="transmembrane region" description="Helical" evidence="2">
    <location>
        <begin position="48"/>
        <end position="64"/>
    </location>
</feature>
<keyword evidence="2" id="KW-0812">Transmembrane</keyword>
<dbReference type="EMBL" id="PCWQ01000010">
    <property type="protein sequence ID" value="PIR06723.1"/>
    <property type="molecule type" value="Genomic_DNA"/>
</dbReference>
<organism evidence="3 4">
    <name type="scientific">Candidatus Komeilibacteria bacterium CG11_big_fil_rev_8_21_14_0_20_36_20</name>
    <dbReference type="NCBI Taxonomy" id="1974477"/>
    <lineage>
        <taxon>Bacteria</taxon>
        <taxon>Candidatus Komeiliibacteriota</taxon>
    </lineage>
</organism>
<reference evidence="3 4" key="1">
    <citation type="submission" date="2017-09" db="EMBL/GenBank/DDBJ databases">
        <title>Depth-based differentiation of microbial function through sediment-hosted aquifers and enrichment of novel symbionts in the deep terrestrial subsurface.</title>
        <authorList>
            <person name="Probst A.J."/>
            <person name="Ladd B."/>
            <person name="Jarett J.K."/>
            <person name="Geller-Mcgrath D.E."/>
            <person name="Sieber C.M."/>
            <person name="Emerson J.B."/>
            <person name="Anantharaman K."/>
            <person name="Thomas B.C."/>
            <person name="Malmstrom R."/>
            <person name="Stieglmeier M."/>
            <person name="Klingl A."/>
            <person name="Woyke T."/>
            <person name="Ryan C.M."/>
            <person name="Banfield J.F."/>
        </authorList>
    </citation>
    <scope>NUCLEOTIDE SEQUENCE [LARGE SCALE GENOMIC DNA]</scope>
    <source>
        <strain evidence="3">CG11_big_fil_rev_8_21_14_0_20_36_20</strain>
    </source>
</reference>
<keyword evidence="2" id="KW-0472">Membrane</keyword>
<evidence type="ECO:0000313" key="4">
    <source>
        <dbReference type="Proteomes" id="UP000230564"/>
    </source>
</evidence>
<evidence type="ECO:0000256" key="2">
    <source>
        <dbReference type="SAM" id="Phobius"/>
    </source>
</evidence>
<sequence length="183" mass="21772">MAKKKKEEEKREELEETPESLPLNTEDYGQVFATWEFPEFEKPPRNKWWYLAFAVAAILLLIFAYFSKNYLFAIIIVLFLVIYIINEKKEMATIQTILTEDGILINDKLIEYKDIQNFYIVYLPPEIKNLYLQPKNSLKQRITLPLQQQNPVEIRQILLQYLDEDLAKEDVPNSENISRILRL</sequence>
<dbReference type="Proteomes" id="UP000230564">
    <property type="component" value="Unassembled WGS sequence"/>
</dbReference>
<accession>A0A2H0NCV2</accession>
<evidence type="ECO:0000256" key="1">
    <source>
        <dbReference type="SAM" id="MobiDB-lite"/>
    </source>
</evidence>
<protein>
    <submittedName>
        <fullName evidence="3">Uncharacterized protein</fullName>
    </submittedName>
</protein>
<name>A0A2H0NCV2_9BACT</name>
<feature type="transmembrane region" description="Helical" evidence="2">
    <location>
        <begin position="70"/>
        <end position="86"/>
    </location>
</feature>
<keyword evidence="2" id="KW-1133">Transmembrane helix</keyword>
<gene>
    <name evidence="3" type="ORF">COV55_02670</name>
</gene>
<feature type="compositionally biased region" description="Basic and acidic residues" evidence="1">
    <location>
        <begin position="1"/>
        <end position="13"/>
    </location>
</feature>
<dbReference type="AlphaFoldDB" id="A0A2H0NCV2"/>